<proteinExistence type="predicted"/>
<evidence type="ECO:0000256" key="1">
    <source>
        <dbReference type="SAM" id="MobiDB-lite"/>
    </source>
</evidence>
<feature type="compositionally biased region" description="Basic and acidic residues" evidence="1">
    <location>
        <begin position="164"/>
        <end position="176"/>
    </location>
</feature>
<protein>
    <submittedName>
        <fullName evidence="2">Uncharacterized protein</fullName>
    </submittedName>
</protein>
<evidence type="ECO:0000313" key="2">
    <source>
        <dbReference type="EMBL" id="KAG2246442.1"/>
    </source>
</evidence>
<organism evidence="2 3">
    <name type="scientific">Brassica carinata</name>
    <name type="common">Ethiopian mustard</name>
    <name type="synonym">Abyssinian cabbage</name>
    <dbReference type="NCBI Taxonomy" id="52824"/>
    <lineage>
        <taxon>Eukaryota</taxon>
        <taxon>Viridiplantae</taxon>
        <taxon>Streptophyta</taxon>
        <taxon>Embryophyta</taxon>
        <taxon>Tracheophyta</taxon>
        <taxon>Spermatophyta</taxon>
        <taxon>Magnoliopsida</taxon>
        <taxon>eudicotyledons</taxon>
        <taxon>Gunneridae</taxon>
        <taxon>Pentapetalae</taxon>
        <taxon>rosids</taxon>
        <taxon>malvids</taxon>
        <taxon>Brassicales</taxon>
        <taxon>Brassicaceae</taxon>
        <taxon>Brassiceae</taxon>
        <taxon>Brassica</taxon>
    </lineage>
</organism>
<keyword evidence="3" id="KW-1185">Reference proteome</keyword>
<feature type="region of interest" description="Disordered" evidence="1">
    <location>
        <begin position="155"/>
        <end position="259"/>
    </location>
</feature>
<dbReference type="Proteomes" id="UP000886595">
    <property type="component" value="Unassembled WGS sequence"/>
</dbReference>
<comment type="caution">
    <text evidence="2">The sequence shown here is derived from an EMBL/GenBank/DDBJ whole genome shotgun (WGS) entry which is preliminary data.</text>
</comment>
<evidence type="ECO:0000313" key="3">
    <source>
        <dbReference type="Proteomes" id="UP000886595"/>
    </source>
</evidence>
<gene>
    <name evidence="2" type="ORF">Bca52824_086070</name>
</gene>
<reference evidence="2 3" key="1">
    <citation type="submission" date="2020-02" db="EMBL/GenBank/DDBJ databases">
        <authorList>
            <person name="Ma Q."/>
            <person name="Huang Y."/>
            <person name="Song X."/>
            <person name="Pei D."/>
        </authorList>
    </citation>
    <scope>NUCLEOTIDE SEQUENCE [LARGE SCALE GENOMIC DNA]</scope>
    <source>
        <strain evidence="2">Sxm20200214</strain>
        <tissue evidence="2">Leaf</tissue>
    </source>
</reference>
<sequence>MTDMADPYYAEMKQHKRDVDWLFPCMYANYCIPKKCTCGGAITVKTDERGRNYYVCKVFEDDGLHIRRACHDAIEEEVDVMKSKFREEDIQELKNLLMRVREYNILFLKSGLLEIHQQETLVMMYRDGLREEIRAELGVHVFSTIDDIMQAALDVEEGDESDESGNRSKEKSRSGECETSGDTDCSTTESDESGNRTKKKARTGEDFLQNLDGEEEDPARRMTMMLLTTESDSKVDLEDYKEYLEEHHRSESESSRESK</sequence>
<dbReference type="AlphaFoldDB" id="A0A8X7P8V7"/>
<name>A0A8X7P8V7_BRACI</name>
<accession>A0A8X7P8V7</accession>
<feature type="compositionally biased region" description="Basic and acidic residues" evidence="1">
    <location>
        <begin position="231"/>
        <end position="259"/>
    </location>
</feature>
<dbReference type="EMBL" id="JAAMPC010000017">
    <property type="protein sequence ID" value="KAG2246442.1"/>
    <property type="molecule type" value="Genomic_DNA"/>
</dbReference>